<accession>A0A6J4THM0</accession>
<keyword evidence="1" id="KW-0472">Membrane</keyword>
<dbReference type="AlphaFoldDB" id="A0A6J4THM0"/>
<reference evidence="2" key="1">
    <citation type="submission" date="2020-02" db="EMBL/GenBank/DDBJ databases">
        <authorList>
            <person name="Meier V. D."/>
        </authorList>
    </citation>
    <scope>NUCLEOTIDE SEQUENCE</scope>
    <source>
        <strain evidence="2">AVDCRST_MAG67</strain>
    </source>
</reference>
<dbReference type="EMBL" id="CADCVQ010000147">
    <property type="protein sequence ID" value="CAA9522255.1"/>
    <property type="molecule type" value="Genomic_DNA"/>
</dbReference>
<organism evidence="2">
    <name type="scientific">uncultured Solirubrobacteraceae bacterium</name>
    <dbReference type="NCBI Taxonomy" id="1162706"/>
    <lineage>
        <taxon>Bacteria</taxon>
        <taxon>Bacillati</taxon>
        <taxon>Actinomycetota</taxon>
        <taxon>Thermoleophilia</taxon>
        <taxon>Solirubrobacterales</taxon>
        <taxon>Solirubrobacteraceae</taxon>
        <taxon>environmental samples</taxon>
    </lineage>
</organism>
<proteinExistence type="predicted"/>
<keyword evidence="1" id="KW-0812">Transmembrane</keyword>
<protein>
    <submittedName>
        <fullName evidence="2">Uncharacterized protein</fullName>
    </submittedName>
</protein>
<feature type="transmembrane region" description="Helical" evidence="1">
    <location>
        <begin position="25"/>
        <end position="48"/>
    </location>
</feature>
<name>A0A6J4THM0_9ACTN</name>
<keyword evidence="1" id="KW-1133">Transmembrane helix</keyword>
<evidence type="ECO:0000256" key="1">
    <source>
        <dbReference type="SAM" id="Phobius"/>
    </source>
</evidence>
<evidence type="ECO:0000313" key="2">
    <source>
        <dbReference type="EMBL" id="CAA9522255.1"/>
    </source>
</evidence>
<gene>
    <name evidence="2" type="ORF">AVDCRST_MAG67-3457</name>
</gene>
<sequence length="55" mass="5762">MILAAAMLFIGMLSALTVYVAVTSGITFLTLVALLVLGMFASGIVGVLRHRPPED</sequence>